<protein>
    <recommendedName>
        <fullName evidence="3">TIR domain-containing protein</fullName>
    </recommendedName>
</protein>
<evidence type="ECO:0000313" key="1">
    <source>
        <dbReference type="EMBL" id="MEX6502616.1"/>
    </source>
</evidence>
<evidence type="ECO:0000313" key="2">
    <source>
        <dbReference type="Proteomes" id="UP001560296"/>
    </source>
</evidence>
<name>A0ABV3YTF8_9PSED</name>
<gene>
    <name evidence="1" type="ORF">AB5S05_11120</name>
</gene>
<organism evidence="1 2">
    <name type="scientific">Pseudomonas zhanjiangensis</name>
    <dbReference type="NCBI Taxonomy" id="3239015"/>
    <lineage>
        <taxon>Bacteria</taxon>
        <taxon>Pseudomonadati</taxon>
        <taxon>Pseudomonadota</taxon>
        <taxon>Gammaproteobacteria</taxon>
        <taxon>Pseudomonadales</taxon>
        <taxon>Pseudomonadaceae</taxon>
        <taxon>Pseudomonas</taxon>
    </lineage>
</organism>
<reference evidence="1 2" key="1">
    <citation type="submission" date="2024-07" db="EMBL/GenBank/DDBJ databases">
        <authorList>
            <person name="Li M."/>
        </authorList>
    </citation>
    <scope>NUCLEOTIDE SEQUENCE [LARGE SCALE GENOMIC DNA]</scope>
    <source>
        <strain evidence="1 2">25A3E</strain>
    </source>
</reference>
<dbReference type="EMBL" id="JBFTEG010000007">
    <property type="protein sequence ID" value="MEX6502616.1"/>
    <property type="molecule type" value="Genomic_DNA"/>
</dbReference>
<sequence>MSHKIDTFTFVLMPFSSEYDDTYKLGIKAAAKEHNVRAERLDEQLFGEGMLDRIYRQIDVADFIIADLSDRNSNVFYELGYAHAKDKICILLTKDASDIPFDLKHKRHIVYGNSIAYLKSELSKNIAWAKAEAKAREENKISVTTKSPIGDLTTSKHTAEATITFTFDLHNKTNQISPEISAIYLYTGNRWKIVHDTKECPHSEADIEPFKYRYFIVPPAPKIGRNGWAQVKIKASRTIAKAWEGDEIKDEYNIGGRGILRLETADGNYDHEFDFNLEVQEIPF</sequence>
<dbReference type="Gene3D" id="3.40.50.450">
    <property type="match status" value="1"/>
</dbReference>
<dbReference type="SUPFAM" id="SSF52309">
    <property type="entry name" value="N-(deoxy)ribosyltransferase-like"/>
    <property type="match status" value="1"/>
</dbReference>
<comment type="caution">
    <text evidence="1">The sequence shown here is derived from an EMBL/GenBank/DDBJ whole genome shotgun (WGS) entry which is preliminary data.</text>
</comment>
<keyword evidence="2" id="KW-1185">Reference proteome</keyword>
<accession>A0ABV3YTF8</accession>
<evidence type="ECO:0008006" key="3">
    <source>
        <dbReference type="Google" id="ProtNLM"/>
    </source>
</evidence>
<proteinExistence type="predicted"/>
<dbReference type="RefSeq" id="WP_369287583.1">
    <property type="nucleotide sequence ID" value="NZ_JBFTEG010000007.1"/>
</dbReference>
<dbReference type="Proteomes" id="UP001560296">
    <property type="component" value="Unassembled WGS sequence"/>
</dbReference>